<gene>
    <name evidence="1" type="ORF">GKO32_11285</name>
</gene>
<evidence type="ECO:0000313" key="2">
    <source>
        <dbReference type="Proteomes" id="UP000440096"/>
    </source>
</evidence>
<proteinExistence type="predicted"/>
<sequence>MTVARPGDKLAIGGVEIVVTGGVHACLHPDLPESDNNPRIAIPIHQAGLVPAHQGFHHQLLTALAPAGARRLAPVAAQCLSVPVCGG</sequence>
<comment type="caution">
    <text evidence="1">The sequence shown here is derived from an EMBL/GenBank/DDBJ whole genome shotgun (WGS) entry which is preliminary data.</text>
</comment>
<accession>A0A6N7Z580</accession>
<dbReference type="AlphaFoldDB" id="A0A6N7Z580"/>
<protein>
    <submittedName>
        <fullName evidence="1">Uncharacterized protein</fullName>
    </submittedName>
</protein>
<keyword evidence="2" id="KW-1185">Reference proteome</keyword>
<evidence type="ECO:0000313" key="1">
    <source>
        <dbReference type="EMBL" id="MTD54556.1"/>
    </source>
</evidence>
<name>A0A6N7Z580_9PSEU</name>
<organism evidence="1 2">
    <name type="scientific">Amycolatopsis pithecellobii</name>
    <dbReference type="NCBI Taxonomy" id="664692"/>
    <lineage>
        <taxon>Bacteria</taxon>
        <taxon>Bacillati</taxon>
        <taxon>Actinomycetota</taxon>
        <taxon>Actinomycetes</taxon>
        <taxon>Pseudonocardiales</taxon>
        <taxon>Pseudonocardiaceae</taxon>
        <taxon>Amycolatopsis</taxon>
    </lineage>
</organism>
<dbReference type="Proteomes" id="UP000440096">
    <property type="component" value="Unassembled WGS sequence"/>
</dbReference>
<reference evidence="1 2" key="1">
    <citation type="submission" date="2019-11" db="EMBL/GenBank/DDBJ databases">
        <title>Draft genome of Amycolatopsis RM579.</title>
        <authorList>
            <person name="Duangmal K."/>
            <person name="Mingma R."/>
        </authorList>
    </citation>
    <scope>NUCLEOTIDE SEQUENCE [LARGE SCALE GENOMIC DNA]</scope>
    <source>
        <strain evidence="1 2">RM579</strain>
    </source>
</reference>
<dbReference type="EMBL" id="WMBA01000013">
    <property type="protein sequence ID" value="MTD54556.1"/>
    <property type="molecule type" value="Genomic_DNA"/>
</dbReference>